<evidence type="ECO:0000313" key="1">
    <source>
        <dbReference type="EMBL" id="MBD2828654.1"/>
    </source>
</evidence>
<sequence>MTGQTARTASLCACGGMAVRRVNQFVLQDELWWDSEFSCGSCDTHLCEHAGPGPAPDHVREALLAAHGPARLRLAGAVPSPVPALKVFREVAGASLSRARELVGELSRDGLVGTLPEMEFLMVRLRARGVPVDIDRPPYPGAASGATGPS</sequence>
<dbReference type="EMBL" id="JACWUS010000001">
    <property type="protein sequence ID" value="MBD2828654.1"/>
    <property type="molecule type" value="Genomic_DNA"/>
</dbReference>
<reference evidence="1" key="1">
    <citation type="journal article" date="2020" name="PLoS ONE">
        <title>Isolation and characterization of Streptomyces bacteriophages and Streptomyces strains encoding biosynthetic arsenals: Streptomyces strains and phages for antibiotic discovery.</title>
        <authorList>
            <person name="Montano E.T."/>
            <person name="Nideffer J.F."/>
            <person name="Brumage L."/>
            <person name="Erb M."/>
            <person name="Derman A.I."/>
            <person name="Davis J.P."/>
            <person name="Estrada E."/>
            <person name="Fu S."/>
            <person name="Le D."/>
            <person name="Vuppala A."/>
            <person name="Tran C."/>
            <person name="Luterstein E."/>
            <person name="Lakkaraju S."/>
            <person name="Panchagnula S."/>
            <person name="Ren C."/>
            <person name="Doan J."/>
            <person name="Tran S."/>
            <person name="Soriano J."/>
            <person name="Fujita Y."/>
            <person name="Gutala P."/>
            <person name="Fujii Q."/>
            <person name="Lee M."/>
            <person name="Bui A."/>
            <person name="Villarreal C."/>
            <person name="Shing S.R."/>
            <person name="Kim S."/>
            <person name="Freeman D."/>
            <person name="Racha V."/>
            <person name="Ho A."/>
            <person name="Kumar P."/>
            <person name="Falah K."/>
            <person name="Dawson T."/>
            <person name="Enustun E."/>
            <person name="Prichard A."/>
            <person name="Gomez A."/>
            <person name="Khanna K."/>
            <person name="Trigg S."/>
            <person name="Fernandez L."/>
            <person name="Pogliano K."/>
            <person name="Pogliano J."/>
        </authorList>
    </citation>
    <scope>NUCLEOTIDE SEQUENCE</scope>
    <source>
        <strain evidence="1">QF2</strain>
    </source>
</reference>
<comment type="caution">
    <text evidence="1">The sequence shown here is derived from an EMBL/GenBank/DDBJ whole genome shotgun (WGS) entry which is preliminary data.</text>
</comment>
<gene>
    <name evidence="1" type="ORF">ID875_10445</name>
</gene>
<proteinExistence type="predicted"/>
<dbReference type="AlphaFoldDB" id="A0A927BK44"/>
<organism evidence="1">
    <name type="scientific">Streptomyces globisporus</name>
    <dbReference type="NCBI Taxonomy" id="1908"/>
    <lineage>
        <taxon>Bacteria</taxon>
        <taxon>Bacillati</taxon>
        <taxon>Actinomycetota</taxon>
        <taxon>Actinomycetes</taxon>
        <taxon>Kitasatosporales</taxon>
        <taxon>Streptomycetaceae</taxon>
        <taxon>Streptomyces</taxon>
    </lineage>
</organism>
<protein>
    <submittedName>
        <fullName evidence="1">Uncharacterized protein</fullName>
    </submittedName>
</protein>
<accession>A0A927BK44</accession>
<name>A0A927BK44_STRGL</name>